<keyword evidence="5 6" id="KW-0472">Membrane</keyword>
<feature type="transmembrane region" description="Helical" evidence="6">
    <location>
        <begin position="194"/>
        <end position="213"/>
    </location>
</feature>
<evidence type="ECO:0000256" key="1">
    <source>
        <dbReference type="ARBA" id="ARBA00004141"/>
    </source>
</evidence>
<feature type="transmembrane region" description="Helical" evidence="6">
    <location>
        <begin position="84"/>
        <end position="102"/>
    </location>
</feature>
<dbReference type="STRING" id="1385520.N802_15490"/>
<dbReference type="GO" id="GO:0016020">
    <property type="term" value="C:membrane"/>
    <property type="evidence" value="ECO:0007669"/>
    <property type="project" value="UniProtKB-SubCell"/>
</dbReference>
<reference evidence="8 9" key="1">
    <citation type="submission" date="2013-08" db="EMBL/GenBank/DDBJ databases">
        <title>The genome sequence of Knoellia sinensis.</title>
        <authorList>
            <person name="Zhu W."/>
            <person name="Wang G."/>
        </authorList>
    </citation>
    <scope>NUCLEOTIDE SEQUENCE [LARGE SCALE GENOMIC DNA]</scope>
    <source>
        <strain evidence="8 9">KCTC 19936</strain>
    </source>
</reference>
<accession>A0A0A0J9T4</accession>
<evidence type="ECO:0000256" key="6">
    <source>
        <dbReference type="SAM" id="Phobius"/>
    </source>
</evidence>
<feature type="domain" description="EamA" evidence="7">
    <location>
        <begin position="19"/>
        <end position="153"/>
    </location>
</feature>
<feature type="transmembrane region" description="Helical" evidence="6">
    <location>
        <begin position="165"/>
        <end position="182"/>
    </location>
</feature>
<sequence>MSIMNAGIQTRSARAMAVGLAFVVLSSAAFGSSGAFAKSLLNAGWTPGGVVTWRVALAAVVLVPVAVWALGGRWFLLRRNAGQVLAFGAVAVAGCQFAYFNAVETLSVAVALLLEYLGIVFVVGWMWARHGRRPSRLTLLGVGLSIAGLVLVLDVFSGVQVSWTGVVWGLLAAVGLATYYVTSGHEHEESLPPLALAGFGLGVGAVLLVVASATGLIDYGTARDSVQIAGATVSWWVPVAELAVVAAAFAYGIGVIGTRLVGATVASFVGLSEVLFAVLIAWMLLGELPGWIQVVGGVFILGGVVAVRLGEKPEGEDLDVEPVPASADAAALTATVADATPEVPVA</sequence>
<feature type="transmembrane region" description="Helical" evidence="6">
    <location>
        <begin position="233"/>
        <end position="253"/>
    </location>
</feature>
<proteinExistence type="inferred from homology"/>
<comment type="similarity">
    <text evidence="2">Belongs to the EamA transporter family.</text>
</comment>
<gene>
    <name evidence="8" type="ORF">N802_15490</name>
</gene>
<dbReference type="Proteomes" id="UP000030002">
    <property type="component" value="Unassembled WGS sequence"/>
</dbReference>
<dbReference type="InterPro" id="IPR000620">
    <property type="entry name" value="EamA_dom"/>
</dbReference>
<dbReference type="EMBL" id="AVPJ01000005">
    <property type="protein sequence ID" value="KGN32807.1"/>
    <property type="molecule type" value="Genomic_DNA"/>
</dbReference>
<evidence type="ECO:0000313" key="9">
    <source>
        <dbReference type="Proteomes" id="UP000030002"/>
    </source>
</evidence>
<name>A0A0A0J9T4_9MICO</name>
<dbReference type="PANTHER" id="PTHR32322:SF2">
    <property type="entry name" value="EAMA DOMAIN-CONTAINING PROTEIN"/>
    <property type="match status" value="1"/>
</dbReference>
<feature type="domain" description="EamA" evidence="7">
    <location>
        <begin position="164"/>
        <end position="307"/>
    </location>
</feature>
<organism evidence="8 9">
    <name type="scientific">Knoellia sinensis KCTC 19936</name>
    <dbReference type="NCBI Taxonomy" id="1385520"/>
    <lineage>
        <taxon>Bacteria</taxon>
        <taxon>Bacillati</taxon>
        <taxon>Actinomycetota</taxon>
        <taxon>Actinomycetes</taxon>
        <taxon>Micrococcales</taxon>
        <taxon>Intrasporangiaceae</taxon>
        <taxon>Knoellia</taxon>
    </lineage>
</organism>
<dbReference type="Pfam" id="PF00892">
    <property type="entry name" value="EamA"/>
    <property type="match status" value="2"/>
</dbReference>
<evidence type="ECO:0000313" key="8">
    <source>
        <dbReference type="EMBL" id="KGN32807.1"/>
    </source>
</evidence>
<evidence type="ECO:0000256" key="3">
    <source>
        <dbReference type="ARBA" id="ARBA00022692"/>
    </source>
</evidence>
<feature type="transmembrane region" description="Helical" evidence="6">
    <location>
        <begin position="108"/>
        <end position="127"/>
    </location>
</feature>
<protein>
    <submittedName>
        <fullName evidence="8">Membrane protein</fullName>
    </submittedName>
</protein>
<comment type="subcellular location">
    <subcellularLocation>
        <location evidence="1">Membrane</location>
        <topology evidence="1">Multi-pass membrane protein</topology>
    </subcellularLocation>
</comment>
<comment type="caution">
    <text evidence="8">The sequence shown here is derived from an EMBL/GenBank/DDBJ whole genome shotgun (WGS) entry which is preliminary data.</text>
</comment>
<keyword evidence="4 6" id="KW-1133">Transmembrane helix</keyword>
<evidence type="ECO:0000256" key="4">
    <source>
        <dbReference type="ARBA" id="ARBA00022989"/>
    </source>
</evidence>
<dbReference type="PANTHER" id="PTHR32322">
    <property type="entry name" value="INNER MEMBRANE TRANSPORTER"/>
    <property type="match status" value="1"/>
</dbReference>
<feature type="transmembrane region" description="Helical" evidence="6">
    <location>
        <begin position="139"/>
        <end position="159"/>
    </location>
</feature>
<evidence type="ECO:0000259" key="7">
    <source>
        <dbReference type="Pfam" id="PF00892"/>
    </source>
</evidence>
<feature type="transmembrane region" description="Helical" evidence="6">
    <location>
        <begin position="53"/>
        <end position="72"/>
    </location>
</feature>
<dbReference type="OrthoDB" id="154915at2"/>
<feature type="transmembrane region" description="Helical" evidence="6">
    <location>
        <begin position="291"/>
        <end position="309"/>
    </location>
</feature>
<evidence type="ECO:0000256" key="5">
    <source>
        <dbReference type="ARBA" id="ARBA00023136"/>
    </source>
</evidence>
<keyword evidence="3 6" id="KW-0812">Transmembrane</keyword>
<dbReference type="SUPFAM" id="SSF103481">
    <property type="entry name" value="Multidrug resistance efflux transporter EmrE"/>
    <property type="match status" value="2"/>
</dbReference>
<evidence type="ECO:0000256" key="2">
    <source>
        <dbReference type="ARBA" id="ARBA00007362"/>
    </source>
</evidence>
<keyword evidence="9" id="KW-1185">Reference proteome</keyword>
<feature type="transmembrane region" description="Helical" evidence="6">
    <location>
        <begin position="260"/>
        <end position="285"/>
    </location>
</feature>
<dbReference type="eggNOG" id="COG0697">
    <property type="taxonomic scope" value="Bacteria"/>
</dbReference>
<dbReference type="InterPro" id="IPR037185">
    <property type="entry name" value="EmrE-like"/>
</dbReference>
<dbReference type="InterPro" id="IPR050638">
    <property type="entry name" value="AA-Vitamin_Transporters"/>
</dbReference>
<dbReference type="AlphaFoldDB" id="A0A0A0J9T4"/>